<comment type="caution">
    <text evidence="2">The sequence shown here is derived from an EMBL/GenBank/DDBJ whole genome shotgun (WGS) entry which is preliminary data.</text>
</comment>
<feature type="chain" id="PRO_5028093734" description="AMIN domain-containing protein" evidence="1">
    <location>
        <begin position="28"/>
        <end position="135"/>
    </location>
</feature>
<accession>A0A7C3V9R5</accession>
<evidence type="ECO:0008006" key="3">
    <source>
        <dbReference type="Google" id="ProtNLM"/>
    </source>
</evidence>
<evidence type="ECO:0000313" key="2">
    <source>
        <dbReference type="EMBL" id="HGF35500.1"/>
    </source>
</evidence>
<name>A0A7C3V9R5_9BACT</name>
<keyword evidence="1" id="KW-0732">Signal</keyword>
<gene>
    <name evidence="2" type="ORF">ENW96_14160</name>
</gene>
<organism evidence="2">
    <name type="scientific">Desulfobacca acetoxidans</name>
    <dbReference type="NCBI Taxonomy" id="60893"/>
    <lineage>
        <taxon>Bacteria</taxon>
        <taxon>Pseudomonadati</taxon>
        <taxon>Thermodesulfobacteriota</taxon>
        <taxon>Desulfobaccia</taxon>
        <taxon>Desulfobaccales</taxon>
        <taxon>Desulfobaccaceae</taxon>
        <taxon>Desulfobacca</taxon>
    </lineage>
</organism>
<proteinExistence type="predicted"/>
<protein>
    <recommendedName>
        <fullName evidence="3">AMIN domain-containing protein</fullName>
    </recommendedName>
</protein>
<dbReference type="PROSITE" id="PS51257">
    <property type="entry name" value="PROKAR_LIPOPROTEIN"/>
    <property type="match status" value="1"/>
</dbReference>
<sequence length="135" mass="13791">MPPSRRNAIIALCLAVACLIAAGPAWAGPLILTAKDSGKTLTVAVGQRLRVDLHLGAGQHLVAPEFDPMVLTLLGQSLQSTSGPQGAFSRVVYDFLVRQGGQTELAVSSKGSGNQGPADPLLKVKIIAIGGGLGI</sequence>
<feature type="signal peptide" evidence="1">
    <location>
        <begin position="1"/>
        <end position="27"/>
    </location>
</feature>
<dbReference type="EMBL" id="DTMF01000338">
    <property type="protein sequence ID" value="HGF35500.1"/>
    <property type="molecule type" value="Genomic_DNA"/>
</dbReference>
<evidence type="ECO:0000256" key="1">
    <source>
        <dbReference type="SAM" id="SignalP"/>
    </source>
</evidence>
<reference evidence="2" key="1">
    <citation type="journal article" date="2020" name="mSystems">
        <title>Genome- and Community-Level Interaction Insights into Carbon Utilization and Element Cycling Functions of Hydrothermarchaeota in Hydrothermal Sediment.</title>
        <authorList>
            <person name="Zhou Z."/>
            <person name="Liu Y."/>
            <person name="Xu W."/>
            <person name="Pan J."/>
            <person name="Luo Z.H."/>
            <person name="Li M."/>
        </authorList>
    </citation>
    <scope>NUCLEOTIDE SEQUENCE [LARGE SCALE GENOMIC DNA]</scope>
    <source>
        <strain evidence="2">SpSt-897</strain>
    </source>
</reference>
<dbReference type="AlphaFoldDB" id="A0A7C3V9R5"/>